<comment type="subcellular location">
    <subcellularLocation>
        <location evidence="1">Secreted</location>
    </subcellularLocation>
</comment>
<dbReference type="PANTHER" id="PTHR34216:SF3">
    <property type="entry name" value="POLY-BETA-1,6-N-ACETYL-D-GLUCOSAMINE N-DEACETYLASE"/>
    <property type="match status" value="1"/>
</dbReference>
<evidence type="ECO:0000313" key="5">
    <source>
        <dbReference type="Proteomes" id="UP000184111"/>
    </source>
</evidence>
<dbReference type="InterPro" id="IPR002509">
    <property type="entry name" value="NODB_dom"/>
</dbReference>
<evidence type="ECO:0000256" key="1">
    <source>
        <dbReference type="ARBA" id="ARBA00004613"/>
    </source>
</evidence>
<name>A0A1M6ZKN9_9ACTN</name>
<keyword evidence="2" id="KW-0732">Signal</keyword>
<reference evidence="4 5" key="1">
    <citation type="submission" date="2016-11" db="EMBL/GenBank/DDBJ databases">
        <authorList>
            <person name="Jaros S."/>
            <person name="Januszkiewicz K."/>
            <person name="Wedrychowicz H."/>
        </authorList>
    </citation>
    <scope>NUCLEOTIDE SEQUENCE [LARGE SCALE GENOMIC DNA]</scope>
    <source>
        <strain evidence="4 5">CGMCC 4.2025</strain>
    </source>
</reference>
<dbReference type="CDD" id="cd10918">
    <property type="entry name" value="CE4_NodB_like_5s_6s"/>
    <property type="match status" value="1"/>
</dbReference>
<dbReference type="Pfam" id="PF01522">
    <property type="entry name" value="Polysacc_deac_1"/>
    <property type="match status" value="1"/>
</dbReference>
<organism evidence="4 5">
    <name type="scientific">Actinacidiphila paucisporea</name>
    <dbReference type="NCBI Taxonomy" id="310782"/>
    <lineage>
        <taxon>Bacteria</taxon>
        <taxon>Bacillati</taxon>
        <taxon>Actinomycetota</taxon>
        <taxon>Actinomycetes</taxon>
        <taxon>Kitasatosporales</taxon>
        <taxon>Streptomycetaceae</taxon>
        <taxon>Actinacidiphila</taxon>
    </lineage>
</organism>
<dbReference type="Proteomes" id="UP000184111">
    <property type="component" value="Unassembled WGS sequence"/>
</dbReference>
<dbReference type="OrthoDB" id="9782872at2"/>
<dbReference type="SUPFAM" id="SSF88713">
    <property type="entry name" value="Glycoside hydrolase/deacetylase"/>
    <property type="match status" value="1"/>
</dbReference>
<dbReference type="Gene3D" id="3.20.20.370">
    <property type="entry name" value="Glycoside hydrolase/deacetylase"/>
    <property type="match status" value="1"/>
</dbReference>
<dbReference type="EMBL" id="FRBI01000003">
    <property type="protein sequence ID" value="SHL31032.1"/>
    <property type="molecule type" value="Genomic_DNA"/>
</dbReference>
<dbReference type="STRING" id="310782.SAMN05216499_103362"/>
<sequence>MPPEAAPWVLMYHSVGDCRDDPYLVTVSPRRLAAQLDWLRRCGLTGVGVAELLRARAEGRGRGLVGLTFDDGYADFLTTAVPLLLRYGHRATVFVLPGRLGGTNAWDADGPRKPLLTAEEIRQVRSAGMEVGSHGLVHTDLTSLDDVRLAAEASDSRALLAELTGHAPEGFCYPYGAVDARAVRAVRSAGYTYACGVAPGALAGSFALARTYVGDRDSAARLRAKRILHAFPAGRGPLERLRSLHA</sequence>
<dbReference type="RefSeq" id="WP_073495266.1">
    <property type="nucleotide sequence ID" value="NZ_FRBI01000003.1"/>
</dbReference>
<evidence type="ECO:0000313" key="4">
    <source>
        <dbReference type="EMBL" id="SHL31032.1"/>
    </source>
</evidence>
<evidence type="ECO:0000256" key="2">
    <source>
        <dbReference type="ARBA" id="ARBA00022729"/>
    </source>
</evidence>
<protein>
    <submittedName>
        <fullName evidence="4">Peptidoglycan/xylan/chitin deacetylase, PgdA/CDA1 family</fullName>
    </submittedName>
</protein>
<dbReference type="GO" id="GO:0016810">
    <property type="term" value="F:hydrolase activity, acting on carbon-nitrogen (but not peptide) bonds"/>
    <property type="evidence" value="ECO:0007669"/>
    <property type="project" value="InterPro"/>
</dbReference>
<proteinExistence type="predicted"/>
<evidence type="ECO:0000259" key="3">
    <source>
        <dbReference type="PROSITE" id="PS51677"/>
    </source>
</evidence>
<dbReference type="GO" id="GO:0005576">
    <property type="term" value="C:extracellular region"/>
    <property type="evidence" value="ECO:0007669"/>
    <property type="project" value="UniProtKB-SubCell"/>
</dbReference>
<dbReference type="InterPro" id="IPR051398">
    <property type="entry name" value="Polysacch_Deacetylase"/>
</dbReference>
<dbReference type="AlphaFoldDB" id="A0A1M6ZKN9"/>
<gene>
    <name evidence="4" type="ORF">SAMN05216499_103362</name>
</gene>
<dbReference type="InterPro" id="IPR011330">
    <property type="entry name" value="Glyco_hydro/deAcase_b/a-brl"/>
</dbReference>
<feature type="domain" description="NodB homology" evidence="3">
    <location>
        <begin position="63"/>
        <end position="246"/>
    </location>
</feature>
<dbReference type="PROSITE" id="PS51677">
    <property type="entry name" value="NODB"/>
    <property type="match status" value="1"/>
</dbReference>
<accession>A0A1M6ZKN9</accession>
<keyword evidence="5" id="KW-1185">Reference proteome</keyword>
<dbReference type="PANTHER" id="PTHR34216">
    <property type="match status" value="1"/>
</dbReference>
<dbReference type="GO" id="GO:0005975">
    <property type="term" value="P:carbohydrate metabolic process"/>
    <property type="evidence" value="ECO:0007669"/>
    <property type="project" value="InterPro"/>
</dbReference>